<dbReference type="SUPFAM" id="SSF47413">
    <property type="entry name" value="lambda repressor-like DNA-binding domains"/>
    <property type="match status" value="1"/>
</dbReference>
<evidence type="ECO:0000259" key="1">
    <source>
        <dbReference type="PROSITE" id="PS50943"/>
    </source>
</evidence>
<dbReference type="PROSITE" id="PS50943">
    <property type="entry name" value="HTH_CROC1"/>
    <property type="match status" value="1"/>
</dbReference>
<reference evidence="2" key="1">
    <citation type="submission" date="2020-08" db="EMBL/GenBank/DDBJ databases">
        <title>Genome public.</title>
        <authorList>
            <person name="Liu C."/>
            <person name="Sun Q."/>
        </authorList>
    </citation>
    <scope>NUCLEOTIDE SEQUENCE</scope>
    <source>
        <strain evidence="2">BX7</strain>
    </source>
</reference>
<dbReference type="InterPro" id="IPR010982">
    <property type="entry name" value="Lambda_DNA-bd_dom_sf"/>
</dbReference>
<dbReference type="AlphaFoldDB" id="A0A926DCP6"/>
<comment type="caution">
    <text evidence="2">The sequence shown here is derived from an EMBL/GenBank/DDBJ whole genome shotgun (WGS) entry which is preliminary data.</text>
</comment>
<dbReference type="EMBL" id="JACRSP010000003">
    <property type="protein sequence ID" value="MBC8536545.1"/>
    <property type="molecule type" value="Genomic_DNA"/>
</dbReference>
<organism evidence="2 3">
    <name type="scientific">Feifania hominis</name>
    <dbReference type="NCBI Taxonomy" id="2763660"/>
    <lineage>
        <taxon>Bacteria</taxon>
        <taxon>Bacillati</taxon>
        <taxon>Bacillota</taxon>
        <taxon>Clostridia</taxon>
        <taxon>Eubacteriales</taxon>
        <taxon>Feifaniaceae</taxon>
        <taxon>Feifania</taxon>
    </lineage>
</organism>
<dbReference type="Gene3D" id="1.10.260.40">
    <property type="entry name" value="lambda repressor-like DNA-binding domains"/>
    <property type="match status" value="1"/>
</dbReference>
<sequence>MITLNVLELLYKKGKTKYWLYKNMDMTYQNLSKMLNNETASIKYDNIERLCELLHCTPNDLFLKK</sequence>
<dbReference type="Proteomes" id="UP000620366">
    <property type="component" value="Unassembled WGS sequence"/>
</dbReference>
<name>A0A926DCP6_9FIRM</name>
<dbReference type="InterPro" id="IPR001387">
    <property type="entry name" value="Cro/C1-type_HTH"/>
</dbReference>
<evidence type="ECO:0000313" key="2">
    <source>
        <dbReference type="EMBL" id="MBC8536545.1"/>
    </source>
</evidence>
<protein>
    <submittedName>
        <fullName evidence="2">Helix-turn-helix transcriptional regulator</fullName>
    </submittedName>
</protein>
<keyword evidence="3" id="KW-1185">Reference proteome</keyword>
<dbReference type="Pfam" id="PF13443">
    <property type="entry name" value="HTH_26"/>
    <property type="match status" value="1"/>
</dbReference>
<evidence type="ECO:0000313" key="3">
    <source>
        <dbReference type="Proteomes" id="UP000620366"/>
    </source>
</evidence>
<dbReference type="RefSeq" id="WP_249300387.1">
    <property type="nucleotide sequence ID" value="NZ_JACRSP010000003.1"/>
</dbReference>
<feature type="domain" description="HTH cro/C1-type" evidence="1">
    <location>
        <begin position="24"/>
        <end position="61"/>
    </location>
</feature>
<accession>A0A926DCP6</accession>
<gene>
    <name evidence="2" type="ORF">H8695_07595</name>
</gene>
<dbReference type="GO" id="GO:0003677">
    <property type="term" value="F:DNA binding"/>
    <property type="evidence" value="ECO:0007669"/>
    <property type="project" value="InterPro"/>
</dbReference>
<proteinExistence type="predicted"/>